<reference evidence="13" key="1">
    <citation type="journal article" date="2022" name="G3 (Bethesda)">
        <title>High quality genome of the basidiomycete yeast Dioszegia hungarica PDD-24b-2 isolated from cloud water.</title>
        <authorList>
            <person name="Jarrige D."/>
            <person name="Haridas S."/>
            <person name="Bleykasten-Grosshans C."/>
            <person name="Joly M."/>
            <person name="Nadalig T."/>
            <person name="Sancelme M."/>
            <person name="Vuilleumier S."/>
            <person name="Grigoriev I.V."/>
            <person name="Amato P."/>
            <person name="Bringel F."/>
        </authorList>
    </citation>
    <scope>NUCLEOTIDE SEQUENCE</scope>
    <source>
        <strain evidence="13">PDD-24b-2</strain>
    </source>
</reference>
<comment type="function">
    <text evidence="1 11">Component of the MICOS complex, a large protein complex of the mitochondrial inner membrane that plays crucial roles in the maintenance of crista junctions, inner membrane architecture, and formation of contact sites to the outer membrane.</text>
</comment>
<dbReference type="GeneID" id="77732241"/>
<feature type="region of interest" description="Disordered" evidence="12">
    <location>
        <begin position="45"/>
        <end position="67"/>
    </location>
</feature>
<keyword evidence="11" id="KW-0999">Mitochondrion inner membrane</keyword>
<accession>A0AA38LSN8</accession>
<evidence type="ECO:0000313" key="14">
    <source>
        <dbReference type="Proteomes" id="UP001164286"/>
    </source>
</evidence>
<evidence type="ECO:0000313" key="13">
    <source>
        <dbReference type="EMBL" id="KAI9635967.1"/>
    </source>
</evidence>
<evidence type="ECO:0000256" key="12">
    <source>
        <dbReference type="SAM" id="MobiDB-lite"/>
    </source>
</evidence>
<name>A0AA38LSN8_9TREE</name>
<keyword evidence="8" id="KW-0472">Membrane</keyword>
<comment type="similarity">
    <text evidence="3 11">Belongs to the MICOS complex subunit Mic12 family.</text>
</comment>
<dbReference type="RefSeq" id="XP_052945744.1">
    <property type="nucleotide sequence ID" value="XM_053093036.1"/>
</dbReference>
<evidence type="ECO:0000256" key="5">
    <source>
        <dbReference type="ARBA" id="ARBA00022692"/>
    </source>
</evidence>
<evidence type="ECO:0000256" key="11">
    <source>
        <dbReference type="RuleBase" id="RU363010"/>
    </source>
</evidence>
<gene>
    <name evidence="13" type="ORF">MKK02DRAFT_44666</name>
</gene>
<organism evidence="13 14">
    <name type="scientific">Dioszegia hungarica</name>
    <dbReference type="NCBI Taxonomy" id="4972"/>
    <lineage>
        <taxon>Eukaryota</taxon>
        <taxon>Fungi</taxon>
        <taxon>Dikarya</taxon>
        <taxon>Basidiomycota</taxon>
        <taxon>Agaricomycotina</taxon>
        <taxon>Tremellomycetes</taxon>
        <taxon>Tremellales</taxon>
        <taxon>Bulleribasidiaceae</taxon>
        <taxon>Dioszegia</taxon>
    </lineage>
</organism>
<sequence>MASFIIGTGSGVLAAAAVYYTMSAHLAQDTSALEAELDRTTFLMNSSLDPQTPRAPVSQIGPSRDPYQPRFSDLLRTKWNQAVERGVDSVRSTDWTSVGAGIAEGGRGVVRKISGEVKDAKPAMERAERQAEGGGRRILRDLQREAGDVAHETEEVSENIFERVKSAVNTARETTAAAAQDATRTMGRAMTEIKEDSVDLAHLAKDKVEERAQEAKRVAEVQKKQREEYHEGILAGSSGVGVVSAAAEDLSKESFTGGAAMKVRAKRQAEGTLASRLV</sequence>
<dbReference type="Pfam" id="PF17050">
    <property type="entry name" value="AIM5"/>
    <property type="match status" value="1"/>
</dbReference>
<evidence type="ECO:0000256" key="4">
    <source>
        <dbReference type="ARBA" id="ARBA00018170"/>
    </source>
</evidence>
<dbReference type="GO" id="GO:0042407">
    <property type="term" value="P:cristae formation"/>
    <property type="evidence" value="ECO:0007669"/>
    <property type="project" value="InterPro"/>
</dbReference>
<comment type="subcellular location">
    <subcellularLocation>
        <location evidence="2">Membrane</location>
    </subcellularLocation>
    <subcellularLocation>
        <location evidence="11">Mitochondrion inner membrane</location>
        <topology evidence="11">Single-pass membrane protein</topology>
    </subcellularLocation>
</comment>
<dbReference type="EMBL" id="JAKWFO010000005">
    <property type="protein sequence ID" value="KAI9635967.1"/>
    <property type="molecule type" value="Genomic_DNA"/>
</dbReference>
<keyword evidence="7 11" id="KW-0496">Mitochondrion</keyword>
<proteinExistence type="inferred from homology"/>
<evidence type="ECO:0000256" key="2">
    <source>
        <dbReference type="ARBA" id="ARBA00004370"/>
    </source>
</evidence>
<dbReference type="GO" id="GO:0044284">
    <property type="term" value="C:mitochondrial crista junction"/>
    <property type="evidence" value="ECO:0007669"/>
    <property type="project" value="InterPro"/>
</dbReference>
<dbReference type="InterPro" id="IPR031463">
    <property type="entry name" value="Mic12"/>
</dbReference>
<evidence type="ECO:0000256" key="10">
    <source>
        <dbReference type="ARBA" id="ARBA00032985"/>
    </source>
</evidence>
<keyword evidence="6" id="KW-1133">Transmembrane helix</keyword>
<evidence type="ECO:0000256" key="6">
    <source>
        <dbReference type="ARBA" id="ARBA00022989"/>
    </source>
</evidence>
<evidence type="ECO:0000256" key="7">
    <source>
        <dbReference type="ARBA" id="ARBA00023128"/>
    </source>
</evidence>
<evidence type="ECO:0000256" key="1">
    <source>
        <dbReference type="ARBA" id="ARBA00002689"/>
    </source>
</evidence>
<evidence type="ECO:0000256" key="3">
    <source>
        <dbReference type="ARBA" id="ARBA00009188"/>
    </source>
</evidence>
<keyword evidence="14" id="KW-1185">Reference proteome</keyword>
<keyword evidence="5" id="KW-0812">Transmembrane</keyword>
<dbReference type="GO" id="GO:0061617">
    <property type="term" value="C:MICOS complex"/>
    <property type="evidence" value="ECO:0007669"/>
    <property type="project" value="UniProtKB-UniRule"/>
</dbReference>
<evidence type="ECO:0000256" key="8">
    <source>
        <dbReference type="ARBA" id="ARBA00023136"/>
    </source>
</evidence>
<evidence type="ECO:0000256" key="9">
    <source>
        <dbReference type="ARBA" id="ARBA00032159"/>
    </source>
</evidence>
<comment type="subunit">
    <text evidence="11">Component of the mitochondrial contact site and cristae organizing system (MICOS) complex.</text>
</comment>
<protein>
    <recommendedName>
        <fullName evidence="4 11">MICOS complex subunit MIC12</fullName>
    </recommendedName>
    <alternativeName>
        <fullName evidence="10 11">Altered inheritance of mitochondria protein 5, mitochondrial</fullName>
    </alternativeName>
    <alternativeName>
        <fullName evidence="9 11">Found in mitochondrial proteome protein 51</fullName>
    </alternativeName>
</protein>
<dbReference type="Proteomes" id="UP001164286">
    <property type="component" value="Unassembled WGS sequence"/>
</dbReference>
<comment type="caution">
    <text evidence="13">The sequence shown here is derived from an EMBL/GenBank/DDBJ whole genome shotgun (WGS) entry which is preliminary data.</text>
</comment>
<dbReference type="AlphaFoldDB" id="A0AA38LSN8"/>